<reference evidence="5" key="1">
    <citation type="submission" date="2015-05" db="EMBL/GenBank/DDBJ databases">
        <authorList>
            <person name="Fogelqvist Johan"/>
        </authorList>
    </citation>
    <scope>NUCLEOTIDE SEQUENCE [LARGE SCALE GENOMIC DNA]</scope>
</reference>
<dbReference type="Gene3D" id="2.60.40.1760">
    <property type="entry name" value="glycosyl hydrolase (family 31)"/>
    <property type="match status" value="1"/>
</dbReference>
<keyword evidence="1" id="KW-0378">Hydrolase</keyword>
<keyword evidence="3" id="KW-0326">Glycosidase</keyword>
<dbReference type="GO" id="GO:0030246">
    <property type="term" value="F:carbohydrate binding"/>
    <property type="evidence" value="ECO:0007669"/>
    <property type="project" value="InterPro"/>
</dbReference>
<evidence type="ECO:0000313" key="5">
    <source>
        <dbReference type="Proteomes" id="UP000045706"/>
    </source>
</evidence>
<dbReference type="InterPro" id="IPR011013">
    <property type="entry name" value="Gal_mutarotase_sf_dom"/>
</dbReference>
<dbReference type="Proteomes" id="UP000045706">
    <property type="component" value="Unassembled WGS sequence"/>
</dbReference>
<dbReference type="GO" id="GO:0004553">
    <property type="term" value="F:hydrolase activity, hydrolyzing O-glycosyl compounds"/>
    <property type="evidence" value="ECO:0007669"/>
    <property type="project" value="TreeGrafter"/>
</dbReference>
<evidence type="ECO:0000313" key="4">
    <source>
        <dbReference type="EMBL" id="CRK12636.1"/>
    </source>
</evidence>
<dbReference type="AlphaFoldDB" id="A0A0G4KSJ5"/>
<dbReference type="EMBL" id="CVQI01003335">
    <property type="protein sequence ID" value="CRK12636.1"/>
    <property type="molecule type" value="Genomic_DNA"/>
</dbReference>
<accession>A0A0G4KSJ5</accession>
<evidence type="ECO:0000256" key="1">
    <source>
        <dbReference type="ARBA" id="ARBA00022801"/>
    </source>
</evidence>
<name>A0A0G4KSJ5_VERLO</name>
<dbReference type="PANTHER" id="PTHR22762:SF67">
    <property type="entry name" value="ALPHA_BETA-GLUCOSIDASE AGDC-RELATED"/>
    <property type="match status" value="1"/>
</dbReference>
<dbReference type="GO" id="GO:0005975">
    <property type="term" value="P:carbohydrate metabolic process"/>
    <property type="evidence" value="ECO:0007669"/>
    <property type="project" value="InterPro"/>
</dbReference>
<dbReference type="SUPFAM" id="SSF74650">
    <property type="entry name" value="Galactose mutarotase-like"/>
    <property type="match status" value="1"/>
</dbReference>
<keyword evidence="2" id="KW-0325">Glycoprotein</keyword>
<proteinExistence type="predicted"/>
<organism evidence="4 5">
    <name type="scientific">Verticillium longisporum</name>
    <name type="common">Verticillium dahliae var. longisporum</name>
    <dbReference type="NCBI Taxonomy" id="100787"/>
    <lineage>
        <taxon>Eukaryota</taxon>
        <taxon>Fungi</taxon>
        <taxon>Dikarya</taxon>
        <taxon>Ascomycota</taxon>
        <taxon>Pezizomycotina</taxon>
        <taxon>Sordariomycetes</taxon>
        <taxon>Hypocreomycetidae</taxon>
        <taxon>Glomerellales</taxon>
        <taxon>Plectosphaerellaceae</taxon>
        <taxon>Verticillium</taxon>
    </lineage>
</organism>
<dbReference type="PANTHER" id="PTHR22762">
    <property type="entry name" value="ALPHA-GLUCOSIDASE"/>
    <property type="match status" value="1"/>
</dbReference>
<evidence type="ECO:0000256" key="3">
    <source>
        <dbReference type="ARBA" id="ARBA00023295"/>
    </source>
</evidence>
<sequence length="292" mass="31845">MHYWKTLLVPGVAAAAVLKRDSPDYDKLADCPGYAASNVKTTGNGLTAELKLAGPACNTYGTDLEDLTLSVTYESEARIHVKIQEPADQVYQVPESVFPRPDEGSFWGDAKIKFDYTEEPFAFTIKRSDTDEVLFDTSAASIVFESQYLRLRTSLPEDPYLYGLQDVTDIPLLIRSGKILPLRVASANTTTALRQNNFELLVTLDVDGQASGALYLDDGVSLVQQGHTLIDFTFENGVLSLDGTFGYEVDVKIVKVKVLGASCRTGASKEGRGSKTVKVDLSLNKAGSVKVW</sequence>
<gene>
    <name evidence="4" type="ORF">BN1723_001885</name>
</gene>
<protein>
    <submittedName>
        <fullName evidence="4">Uncharacterized protein</fullName>
    </submittedName>
</protein>
<evidence type="ECO:0000256" key="2">
    <source>
        <dbReference type="ARBA" id="ARBA00023180"/>
    </source>
</evidence>